<dbReference type="Proteomes" id="UP000298009">
    <property type="component" value="Unassembled WGS sequence"/>
</dbReference>
<accession>A0A4V3JK29</accession>
<dbReference type="InterPro" id="IPR011335">
    <property type="entry name" value="Restrct_endonuc-II-like"/>
</dbReference>
<dbReference type="PANTHER" id="PTHR30015">
    <property type="entry name" value="MRR RESTRICTION SYSTEM PROTEIN"/>
    <property type="match status" value="1"/>
</dbReference>
<evidence type="ECO:0000313" key="4">
    <source>
        <dbReference type="Proteomes" id="UP000298009"/>
    </source>
</evidence>
<dbReference type="AlphaFoldDB" id="A0A4V3JK29"/>
<dbReference type="GO" id="GO:0015666">
    <property type="term" value="F:restriction endodeoxyribonuclease activity"/>
    <property type="evidence" value="ECO:0007669"/>
    <property type="project" value="TreeGrafter"/>
</dbReference>
<dbReference type="EMBL" id="RQFK01000023">
    <property type="protein sequence ID" value="TGK83228.1"/>
    <property type="molecule type" value="Genomic_DNA"/>
</dbReference>
<dbReference type="GO" id="GO:0003677">
    <property type="term" value="F:DNA binding"/>
    <property type="evidence" value="ECO:0007669"/>
    <property type="project" value="InterPro"/>
</dbReference>
<keyword evidence="3" id="KW-0540">Nuclease</keyword>
<dbReference type="InterPro" id="IPR025745">
    <property type="entry name" value="Mrr-like_N_dom"/>
</dbReference>
<proteinExistence type="predicted"/>
<dbReference type="InterPro" id="IPR036388">
    <property type="entry name" value="WH-like_DNA-bd_sf"/>
</dbReference>
<comment type="caution">
    <text evidence="3">The sequence shown here is derived from an EMBL/GenBank/DDBJ whole genome shotgun (WGS) entry which is preliminary data.</text>
</comment>
<dbReference type="Gene3D" id="3.40.1350.10">
    <property type="match status" value="1"/>
</dbReference>
<dbReference type="InterPro" id="IPR007560">
    <property type="entry name" value="Restrct_endonuc_IV_Mrr"/>
</dbReference>
<evidence type="ECO:0000259" key="1">
    <source>
        <dbReference type="Pfam" id="PF04471"/>
    </source>
</evidence>
<dbReference type="InterPro" id="IPR052906">
    <property type="entry name" value="Type_IV_Methyl-Rstrct_Enzyme"/>
</dbReference>
<keyword evidence="3" id="KW-0255">Endonuclease</keyword>
<dbReference type="GO" id="GO:0009307">
    <property type="term" value="P:DNA restriction-modification system"/>
    <property type="evidence" value="ECO:0007669"/>
    <property type="project" value="InterPro"/>
</dbReference>
<feature type="domain" description="Restriction endonuclease type IV Mrr" evidence="1">
    <location>
        <begin position="156"/>
        <end position="275"/>
    </location>
</feature>
<dbReference type="PANTHER" id="PTHR30015:SF7">
    <property type="entry name" value="TYPE IV METHYL-DIRECTED RESTRICTION ENZYME ECOKMRR"/>
    <property type="match status" value="1"/>
</dbReference>
<keyword evidence="3" id="KW-0378">Hydrolase</keyword>
<dbReference type="SUPFAM" id="SSF52980">
    <property type="entry name" value="Restriction endonuclease-like"/>
    <property type="match status" value="1"/>
</dbReference>
<protein>
    <submittedName>
        <fullName evidence="3">Restriction endonuclease</fullName>
    </submittedName>
</protein>
<keyword evidence="4" id="KW-1185">Reference proteome</keyword>
<reference evidence="3" key="1">
    <citation type="journal article" date="2019" name="PLoS Negl. Trop. Dis.">
        <title>Revisiting the worldwide diversity of Leptospira species in the environment.</title>
        <authorList>
            <person name="Vincent A.T."/>
            <person name="Schiettekatte O."/>
            <person name="Bourhy P."/>
            <person name="Veyrier F.J."/>
            <person name="Picardeau M."/>
        </authorList>
    </citation>
    <scope>NUCLEOTIDE SEQUENCE [LARGE SCALE GENOMIC DNA]</scope>
    <source>
        <strain evidence="3">201800287</strain>
    </source>
</reference>
<evidence type="ECO:0000259" key="2">
    <source>
        <dbReference type="Pfam" id="PF14338"/>
    </source>
</evidence>
<dbReference type="Gene3D" id="1.10.10.10">
    <property type="entry name" value="Winged helix-like DNA-binding domain superfamily/Winged helix DNA-binding domain"/>
    <property type="match status" value="1"/>
</dbReference>
<dbReference type="OrthoDB" id="9803736at2"/>
<dbReference type="Pfam" id="PF14338">
    <property type="entry name" value="Mrr_N"/>
    <property type="match status" value="1"/>
</dbReference>
<evidence type="ECO:0000313" key="3">
    <source>
        <dbReference type="EMBL" id="TGK83228.1"/>
    </source>
</evidence>
<dbReference type="Pfam" id="PF04471">
    <property type="entry name" value="Mrr_cat"/>
    <property type="match status" value="1"/>
</dbReference>
<feature type="domain" description="Restriction system protein Mrr-like N-terminal" evidence="2">
    <location>
        <begin position="6"/>
        <end position="90"/>
    </location>
</feature>
<name>A0A4V3JK29_9LEPT</name>
<organism evidence="3 4">
    <name type="scientific">Leptospira noumeaensis</name>
    <dbReference type="NCBI Taxonomy" id="2484964"/>
    <lineage>
        <taxon>Bacteria</taxon>
        <taxon>Pseudomonadati</taxon>
        <taxon>Spirochaetota</taxon>
        <taxon>Spirochaetia</taxon>
        <taxon>Leptospirales</taxon>
        <taxon>Leptospiraceae</taxon>
        <taxon>Leptospira</taxon>
    </lineage>
</organism>
<sequence length="301" mass="34507">MAIPQFQEAMKPVLEFLSRNKESHTSEIRNYVASVFKTTNEEMEEMLPSKRAKLFYNRVAWAIQYLKMAELIESEKRSYYKITNAGKNYLPNSPSNITVQDLSKFEAFKLKKDSTEKSENIQEIQTLSSQTPEEMIQTGYNIILSDLSSELLKLLKSSSPYFFEFIVVDLLIKMGYGDKNDANAILTKKSGDEGVDGIIKEDKLGLEFIYVQAKRWENPVGRQEIQKFAGALQGQRAKKGVFITTSRFSNDAVEYVNKIESRIILIDGNELTKLMIEYGVGVSEKENFIIKKIDTDYFVEE</sequence>
<dbReference type="RefSeq" id="WP_135601129.1">
    <property type="nucleotide sequence ID" value="NZ_RQFK01000023.1"/>
</dbReference>
<dbReference type="InterPro" id="IPR011856">
    <property type="entry name" value="tRNA_endonuc-like_dom_sf"/>
</dbReference>
<gene>
    <name evidence="3" type="ORF">EHQ24_07955</name>
</gene>